<reference evidence="1" key="1">
    <citation type="journal article" date="2014" name="Front. Microbiol.">
        <title>High frequency of phylogenetically diverse reductive dehalogenase-homologous genes in deep subseafloor sedimentary metagenomes.</title>
        <authorList>
            <person name="Kawai M."/>
            <person name="Futagami T."/>
            <person name="Toyoda A."/>
            <person name="Takaki Y."/>
            <person name="Nishi S."/>
            <person name="Hori S."/>
            <person name="Arai W."/>
            <person name="Tsubouchi T."/>
            <person name="Morono Y."/>
            <person name="Uchiyama I."/>
            <person name="Ito T."/>
            <person name="Fujiyama A."/>
            <person name="Inagaki F."/>
            <person name="Takami H."/>
        </authorList>
    </citation>
    <scope>NUCLEOTIDE SEQUENCE</scope>
    <source>
        <strain evidence="1">Expedition CK06-06</strain>
    </source>
</reference>
<accession>X0SEE4</accession>
<comment type="caution">
    <text evidence="1">The sequence shown here is derived from an EMBL/GenBank/DDBJ whole genome shotgun (WGS) entry which is preliminary data.</text>
</comment>
<dbReference type="AlphaFoldDB" id="X0SEE4"/>
<gene>
    <name evidence="1" type="ORF">S01H1_10671</name>
</gene>
<evidence type="ECO:0000313" key="1">
    <source>
        <dbReference type="EMBL" id="GAF73461.1"/>
    </source>
</evidence>
<dbReference type="PANTHER" id="PTHR40036:SF1">
    <property type="entry name" value="MACROCIN O-METHYLTRANSFERASE"/>
    <property type="match status" value="1"/>
</dbReference>
<organism evidence="1">
    <name type="scientific">marine sediment metagenome</name>
    <dbReference type="NCBI Taxonomy" id="412755"/>
    <lineage>
        <taxon>unclassified sequences</taxon>
        <taxon>metagenomes</taxon>
        <taxon>ecological metagenomes</taxon>
    </lineage>
</organism>
<dbReference type="Gene3D" id="3.40.50.150">
    <property type="entry name" value="Vaccinia Virus protein VP39"/>
    <property type="match status" value="1"/>
</dbReference>
<dbReference type="InterPro" id="IPR029063">
    <property type="entry name" value="SAM-dependent_MTases_sf"/>
</dbReference>
<dbReference type="InterPro" id="IPR008884">
    <property type="entry name" value="TylF_MeTrfase"/>
</dbReference>
<protein>
    <recommendedName>
        <fullName evidence="2">Macrocin O-methyltransferase</fullName>
    </recommendedName>
</protein>
<dbReference type="PANTHER" id="PTHR40036">
    <property type="entry name" value="MACROCIN O-METHYLTRANSFERASE"/>
    <property type="match status" value="1"/>
</dbReference>
<dbReference type="EMBL" id="BARS01005441">
    <property type="protein sequence ID" value="GAF73461.1"/>
    <property type="molecule type" value="Genomic_DNA"/>
</dbReference>
<name>X0SEE4_9ZZZZ</name>
<dbReference type="Pfam" id="PF05711">
    <property type="entry name" value="TylF"/>
    <property type="match status" value="1"/>
</dbReference>
<dbReference type="SUPFAM" id="SSF53335">
    <property type="entry name" value="S-adenosyl-L-methionine-dependent methyltransferases"/>
    <property type="match status" value="1"/>
</dbReference>
<feature type="non-terminal residue" evidence="1">
    <location>
        <position position="239"/>
    </location>
</feature>
<evidence type="ECO:0008006" key="2">
    <source>
        <dbReference type="Google" id="ProtNLM"/>
    </source>
</evidence>
<sequence length="239" mass="27278">MEGKTESRSLYLDLIQKCLTNTIYEDLPQDKWSGGKYKSAIRNRGLDWPSEAHTMIGSQRMTNLRELTEYVIRQNIPGDMVETGIWRGGACIYMRAILKAYGVTDRVVWCADSFEGLPKPDPDRFPQDTGDIHHTYDPLKVSLEEVKSNFSKYDLLDEQVNFLKGWFKDTLPNAPIKYLSILRLDADMYQSTAEGLTCLYDKVSPGGFIVVDDYGAVQGCRTAVQDFRKERNINDPIQN</sequence>
<proteinExistence type="predicted"/>